<feature type="transmembrane region" description="Helical" evidence="5">
    <location>
        <begin position="282"/>
        <end position="311"/>
    </location>
</feature>
<dbReference type="Pfam" id="PF00324">
    <property type="entry name" value="AA_permease"/>
    <property type="match status" value="1"/>
</dbReference>
<feature type="transmembrane region" description="Helical" evidence="5">
    <location>
        <begin position="357"/>
        <end position="378"/>
    </location>
</feature>
<evidence type="ECO:0000313" key="8">
    <source>
        <dbReference type="Proteomes" id="UP000831880"/>
    </source>
</evidence>
<keyword evidence="8" id="KW-1185">Reference proteome</keyword>
<dbReference type="EMBL" id="CP095074">
    <property type="protein sequence ID" value="UOQ92287.1"/>
    <property type="molecule type" value="Genomic_DNA"/>
</dbReference>
<feature type="transmembrane region" description="Helical" evidence="5">
    <location>
        <begin position="41"/>
        <end position="65"/>
    </location>
</feature>
<feature type="transmembrane region" description="Helical" evidence="5">
    <location>
        <begin position="12"/>
        <end position="35"/>
    </location>
</feature>
<name>A0ABY4GZV3_9BACI</name>
<evidence type="ECO:0000256" key="3">
    <source>
        <dbReference type="ARBA" id="ARBA00022989"/>
    </source>
</evidence>
<feature type="domain" description="Amino acid permease/ SLC12A" evidence="6">
    <location>
        <begin position="13"/>
        <end position="419"/>
    </location>
</feature>
<dbReference type="PANTHER" id="PTHR42770">
    <property type="entry name" value="AMINO ACID TRANSPORTER-RELATED"/>
    <property type="match status" value="1"/>
</dbReference>
<gene>
    <name evidence="7" type="ORF">MUO14_17660</name>
</gene>
<accession>A0ABY4GZV3</accession>
<evidence type="ECO:0000256" key="5">
    <source>
        <dbReference type="SAM" id="Phobius"/>
    </source>
</evidence>
<dbReference type="PIRSF" id="PIRSF006060">
    <property type="entry name" value="AA_transporter"/>
    <property type="match status" value="1"/>
</dbReference>
<dbReference type="InterPro" id="IPR004841">
    <property type="entry name" value="AA-permease/SLC12A_dom"/>
</dbReference>
<feature type="transmembrane region" description="Helical" evidence="5">
    <location>
        <begin position="428"/>
        <end position="446"/>
    </location>
</feature>
<keyword evidence="4 5" id="KW-0472">Membrane</keyword>
<feature type="transmembrane region" description="Helical" evidence="5">
    <location>
        <begin position="161"/>
        <end position="182"/>
    </location>
</feature>
<feature type="transmembrane region" description="Helical" evidence="5">
    <location>
        <begin position="197"/>
        <end position="219"/>
    </location>
</feature>
<evidence type="ECO:0000259" key="6">
    <source>
        <dbReference type="Pfam" id="PF00324"/>
    </source>
</evidence>
<proteinExistence type="predicted"/>
<feature type="transmembrane region" description="Helical" evidence="5">
    <location>
        <begin position="133"/>
        <end position="154"/>
    </location>
</feature>
<feature type="transmembrane region" description="Helical" evidence="5">
    <location>
        <begin position="231"/>
        <end position="258"/>
    </location>
</feature>
<feature type="transmembrane region" description="Helical" evidence="5">
    <location>
        <begin position="86"/>
        <end position="113"/>
    </location>
</feature>
<keyword evidence="3 5" id="KW-1133">Transmembrane helix</keyword>
<dbReference type="RefSeq" id="WP_244751897.1">
    <property type="nucleotide sequence ID" value="NZ_CP095074.1"/>
</dbReference>
<sequence>MDKSFSKSMSLVDVLFLSMGAMLGWGWVVLSGQWISTAGFAGSAIAFLLGGLLVIFIGLTYAELASAIPETGGGLVFVLRAFNKKLSFMSAWAVLFGYVSVITFEAVALPTVIDFIIPFEHQGYLWTLGGWDVYLTWVLIGSIGAFLLTSLNYFGIKPATILQSVFTIIVVLIGLLLVFGAIKNGDAENMQPLFDNGFGGIMSVLVMIPFLFVGFDVIPQIASEIKSPPKFIGRILIISIITSIIFYVLIAFGVSIGLTPFELMTTELATADAMVNLFRSQLFGTILVLGGVAGIITSWNAFIIGGSRILYAMAIRDMIPKWFAHVHPKYKTPTHAIVFLGILAFLAPLLGRSALNWFVNAGGVGIVVGYLIVSISFLKLRKIEPELIRPYKIKYWKTTGILAIMLSTLFISFYFPGMPSGLLWPMEWAILGGWCLLGFGLYWFGVKRTRPTKRELSTDADKRQSS</sequence>
<dbReference type="InterPro" id="IPR050367">
    <property type="entry name" value="APC_superfamily"/>
</dbReference>
<evidence type="ECO:0000313" key="7">
    <source>
        <dbReference type="EMBL" id="UOQ92287.1"/>
    </source>
</evidence>
<dbReference type="Proteomes" id="UP000831880">
    <property type="component" value="Chromosome"/>
</dbReference>
<protein>
    <submittedName>
        <fullName evidence="7">APC family permease</fullName>
    </submittedName>
</protein>
<feature type="transmembrane region" description="Helical" evidence="5">
    <location>
        <begin position="332"/>
        <end position="351"/>
    </location>
</feature>
<reference evidence="7 8" key="1">
    <citation type="submission" date="2022-04" db="EMBL/GenBank/DDBJ databases">
        <title>Halobacillus sp. isolated from saltern.</title>
        <authorList>
            <person name="Won M."/>
            <person name="Lee C.-M."/>
            <person name="Woen H.-Y."/>
            <person name="Kwon S.-W."/>
        </authorList>
    </citation>
    <scope>NUCLEOTIDE SEQUENCE [LARGE SCALE GENOMIC DNA]</scope>
    <source>
        <strain evidence="7 8">SSTM10-2</strain>
    </source>
</reference>
<dbReference type="PANTHER" id="PTHR42770:SF7">
    <property type="entry name" value="MEMBRANE PROTEIN"/>
    <property type="match status" value="1"/>
</dbReference>
<evidence type="ECO:0000256" key="2">
    <source>
        <dbReference type="ARBA" id="ARBA00022692"/>
    </source>
</evidence>
<evidence type="ECO:0000256" key="1">
    <source>
        <dbReference type="ARBA" id="ARBA00004141"/>
    </source>
</evidence>
<keyword evidence="2 5" id="KW-0812">Transmembrane</keyword>
<dbReference type="Gene3D" id="1.20.1740.10">
    <property type="entry name" value="Amino acid/polyamine transporter I"/>
    <property type="match status" value="1"/>
</dbReference>
<comment type="subcellular location">
    <subcellularLocation>
        <location evidence="1">Membrane</location>
        <topology evidence="1">Multi-pass membrane protein</topology>
    </subcellularLocation>
</comment>
<evidence type="ECO:0000256" key="4">
    <source>
        <dbReference type="ARBA" id="ARBA00023136"/>
    </source>
</evidence>
<organism evidence="7 8">
    <name type="scientific">Halobacillus shinanisalinarum</name>
    <dbReference type="NCBI Taxonomy" id="2932258"/>
    <lineage>
        <taxon>Bacteria</taxon>
        <taxon>Bacillati</taxon>
        <taxon>Bacillota</taxon>
        <taxon>Bacilli</taxon>
        <taxon>Bacillales</taxon>
        <taxon>Bacillaceae</taxon>
        <taxon>Halobacillus</taxon>
    </lineage>
</organism>
<feature type="transmembrane region" description="Helical" evidence="5">
    <location>
        <begin position="399"/>
        <end position="416"/>
    </location>
</feature>